<dbReference type="GO" id="GO:0005524">
    <property type="term" value="F:ATP binding"/>
    <property type="evidence" value="ECO:0007669"/>
    <property type="project" value="UniProtKB-KW"/>
</dbReference>
<dbReference type="RefSeq" id="WP_253332545.1">
    <property type="nucleotide sequence ID" value="NZ_JAMYXC010000174.1"/>
</dbReference>
<comment type="caution">
    <text evidence="5">The sequence shown here is derived from an EMBL/GenBank/DDBJ whole genome shotgun (WGS) entry which is preliminary data.</text>
</comment>
<proteinExistence type="inferred from homology"/>
<gene>
    <name evidence="5" type="ORF">NHG85_11605</name>
</gene>
<evidence type="ECO:0000259" key="4">
    <source>
        <dbReference type="Pfam" id="PF00582"/>
    </source>
</evidence>
<dbReference type="PRINTS" id="PR01438">
    <property type="entry name" value="UNVRSLSTRESS"/>
</dbReference>
<dbReference type="Gene3D" id="3.40.50.620">
    <property type="entry name" value="HUPs"/>
    <property type="match status" value="1"/>
</dbReference>
<comment type="similarity">
    <text evidence="1">Belongs to the universal stress protein A family.</text>
</comment>
<accession>A0A9X2FPJ6</accession>
<dbReference type="SUPFAM" id="SSF52402">
    <property type="entry name" value="Adenine nucleotide alpha hydrolases-like"/>
    <property type="match status" value="1"/>
</dbReference>
<dbReference type="Proteomes" id="UP001139477">
    <property type="component" value="Unassembled WGS sequence"/>
</dbReference>
<dbReference type="CDD" id="cd00293">
    <property type="entry name" value="USP-like"/>
    <property type="match status" value="1"/>
</dbReference>
<dbReference type="PANTHER" id="PTHR46268:SF27">
    <property type="entry name" value="UNIVERSAL STRESS PROTEIN RV2623"/>
    <property type="match status" value="1"/>
</dbReference>
<organism evidence="5 6">
    <name type="scientific">Limimaricola litoreus</name>
    <dbReference type="NCBI Taxonomy" id="2955316"/>
    <lineage>
        <taxon>Bacteria</taxon>
        <taxon>Pseudomonadati</taxon>
        <taxon>Pseudomonadota</taxon>
        <taxon>Alphaproteobacteria</taxon>
        <taxon>Rhodobacterales</taxon>
        <taxon>Paracoccaceae</taxon>
        <taxon>Limimaricola</taxon>
    </lineage>
</organism>
<evidence type="ECO:0000313" key="5">
    <source>
        <dbReference type="EMBL" id="MCP1169159.1"/>
    </source>
</evidence>
<evidence type="ECO:0000313" key="6">
    <source>
        <dbReference type="Proteomes" id="UP001139477"/>
    </source>
</evidence>
<evidence type="ECO:0000256" key="2">
    <source>
        <dbReference type="ARBA" id="ARBA00022741"/>
    </source>
</evidence>
<dbReference type="InterPro" id="IPR006015">
    <property type="entry name" value="Universal_stress_UspA"/>
</dbReference>
<dbReference type="PANTHER" id="PTHR46268">
    <property type="entry name" value="STRESS RESPONSE PROTEIN NHAX"/>
    <property type="match status" value="1"/>
</dbReference>
<keyword evidence="6" id="KW-1185">Reference proteome</keyword>
<dbReference type="AlphaFoldDB" id="A0A9X2FPJ6"/>
<feature type="domain" description="UspA" evidence="4">
    <location>
        <begin position="6"/>
        <end position="160"/>
    </location>
</feature>
<name>A0A9X2FPJ6_9RHOB</name>
<dbReference type="EMBL" id="JAMYXC010000174">
    <property type="protein sequence ID" value="MCP1169159.1"/>
    <property type="molecule type" value="Genomic_DNA"/>
</dbReference>
<dbReference type="InterPro" id="IPR014729">
    <property type="entry name" value="Rossmann-like_a/b/a_fold"/>
</dbReference>
<dbReference type="Pfam" id="PF00582">
    <property type="entry name" value="Usp"/>
    <property type="match status" value="1"/>
</dbReference>
<protein>
    <submittedName>
        <fullName evidence="5">Universal stress protein</fullName>
    </submittedName>
</protein>
<evidence type="ECO:0000256" key="3">
    <source>
        <dbReference type="ARBA" id="ARBA00022840"/>
    </source>
</evidence>
<evidence type="ECO:0000256" key="1">
    <source>
        <dbReference type="ARBA" id="ARBA00008791"/>
    </source>
</evidence>
<keyword evidence="3" id="KW-0067">ATP-binding</keyword>
<dbReference type="InterPro" id="IPR006016">
    <property type="entry name" value="UspA"/>
</dbReference>
<sequence>MQPRLTRILFATALSDASCHALCHAAMLARATGARIHVLHVQEPLSHDARVTLEMFLLNEGSRRDATERRAELAARVLEERQAAFWNKMETRDPAARQLVTATEVVEGHPAEAILSRAEAIRADMIVMGAHEHHGLSQTFLGTTAKRVLRRARIPTLIVPHVPRADAARDDIPANKEQDLCPNY</sequence>
<keyword evidence="2" id="KW-0547">Nucleotide-binding</keyword>
<reference evidence="5" key="1">
    <citation type="submission" date="2022-06" db="EMBL/GenBank/DDBJ databases">
        <title>Limimaricola sediminis sp. nov., isolated from an intertidal sediment.</title>
        <authorList>
            <person name="Shao X."/>
        </authorList>
    </citation>
    <scope>NUCLEOTIDE SEQUENCE</scope>
    <source>
        <strain evidence="5">ASW11-118</strain>
    </source>
</reference>